<keyword evidence="2" id="KW-1185">Reference proteome</keyword>
<name>A0ABN9ECN4_9NEOB</name>
<dbReference type="Proteomes" id="UP001162483">
    <property type="component" value="Unassembled WGS sequence"/>
</dbReference>
<gene>
    <name evidence="1" type="ORF">SPARVUS_LOCUS9552609</name>
</gene>
<feature type="non-terminal residue" evidence="1">
    <location>
        <position position="191"/>
    </location>
</feature>
<evidence type="ECO:0000313" key="2">
    <source>
        <dbReference type="Proteomes" id="UP001162483"/>
    </source>
</evidence>
<accession>A0ABN9ECN4</accession>
<proteinExistence type="predicted"/>
<evidence type="ECO:0000313" key="1">
    <source>
        <dbReference type="EMBL" id="CAI9581790.1"/>
    </source>
</evidence>
<sequence>RNTDSLTSIRLVTIRPHIYHIFREQLKKHFRIASGDSWNPVALLSSRLKQLWLPRCDDIQGITVFTHPYSVTPPATLLVLVTDQLDHVNEIKLLLKEEFDKQYKEKKIEQVLLTTFSLTEIQDIFSVVNEKPEINMILDKLQNCIFLNGCEKDVLEVELKVQSKLTTIISERLQNVTMEQTGFLVQWGYSD</sequence>
<organism evidence="1 2">
    <name type="scientific">Staurois parvus</name>
    <dbReference type="NCBI Taxonomy" id="386267"/>
    <lineage>
        <taxon>Eukaryota</taxon>
        <taxon>Metazoa</taxon>
        <taxon>Chordata</taxon>
        <taxon>Craniata</taxon>
        <taxon>Vertebrata</taxon>
        <taxon>Euteleostomi</taxon>
        <taxon>Amphibia</taxon>
        <taxon>Batrachia</taxon>
        <taxon>Anura</taxon>
        <taxon>Neobatrachia</taxon>
        <taxon>Ranoidea</taxon>
        <taxon>Ranidae</taxon>
        <taxon>Staurois</taxon>
    </lineage>
</organism>
<dbReference type="EMBL" id="CATNWA010015309">
    <property type="protein sequence ID" value="CAI9581790.1"/>
    <property type="molecule type" value="Genomic_DNA"/>
</dbReference>
<protein>
    <submittedName>
        <fullName evidence="1">Uncharacterized protein</fullName>
    </submittedName>
</protein>
<reference evidence="1" key="1">
    <citation type="submission" date="2023-05" db="EMBL/GenBank/DDBJ databases">
        <authorList>
            <person name="Stuckert A."/>
        </authorList>
    </citation>
    <scope>NUCLEOTIDE SEQUENCE</scope>
</reference>
<comment type="caution">
    <text evidence="1">The sequence shown here is derived from an EMBL/GenBank/DDBJ whole genome shotgun (WGS) entry which is preliminary data.</text>
</comment>
<feature type="non-terminal residue" evidence="1">
    <location>
        <position position="1"/>
    </location>
</feature>